<evidence type="ECO:0000259" key="2">
    <source>
        <dbReference type="Pfam" id="PF03465"/>
    </source>
</evidence>
<protein>
    <recommendedName>
        <fullName evidence="6">Eukaryotic peptide chain release factor subunit 1</fullName>
    </recommendedName>
</protein>
<dbReference type="Pfam" id="PF03465">
    <property type="entry name" value="eRF1_3"/>
    <property type="match status" value="1"/>
</dbReference>
<evidence type="ECO:0000313" key="3">
    <source>
        <dbReference type="EMBL" id="CAF1048072.1"/>
    </source>
</evidence>
<evidence type="ECO:0000313" key="5">
    <source>
        <dbReference type="Proteomes" id="UP000663845"/>
    </source>
</evidence>
<comment type="caution">
    <text evidence="3">The sequence shown here is derived from an EMBL/GenBank/DDBJ whole genome shotgun (WGS) entry which is preliminary data.</text>
</comment>
<dbReference type="Proteomes" id="UP000663844">
    <property type="component" value="Unassembled WGS sequence"/>
</dbReference>
<evidence type="ECO:0008006" key="6">
    <source>
        <dbReference type="Google" id="ProtNLM"/>
    </source>
</evidence>
<dbReference type="GO" id="GO:0003747">
    <property type="term" value="F:translation release factor activity"/>
    <property type="evidence" value="ECO:0007669"/>
    <property type="project" value="InterPro"/>
</dbReference>
<dbReference type="Pfam" id="PF03464">
    <property type="entry name" value="eRF1_2"/>
    <property type="match status" value="1"/>
</dbReference>
<sequence>MDTHLEFNSNDDRFGFIIMDTNKTLFGILHGNIRDILMEFTVDLPKKRRYGGASATRFTRIRKEKKLNYVRKVSEMATQCFIRNEKVNVNGIILAIVAEFTSEFNADDVFDPRIQEKLIQRVVISYGGDLGFNQAIELANETLVNVKFVQEKKILSQFFNEIFKDSNEFCFGLNDTMNKLESGQIDTLIIWKNCDLIRYVLRHIQTKQIKIIFLQMDQEKEIDNELEQLEKISLIHWLEKNYEKMNIKLEIVTDKSQEGSQFLHGFTGIGGILRHKIDYQSLNINEKNCENIDSNIDNDDYSAFFLD</sequence>
<dbReference type="InterPro" id="IPR042226">
    <property type="entry name" value="eFR1_2_sf"/>
</dbReference>
<name>A0A814K9K7_9BILA</name>
<dbReference type="InterPro" id="IPR029064">
    <property type="entry name" value="Ribosomal_eL30-like_sf"/>
</dbReference>
<dbReference type="FunFam" id="3.30.1330.30:FF:000032">
    <property type="entry name" value="Eukaryotic peptide chain release factor subunit 1"/>
    <property type="match status" value="1"/>
</dbReference>
<feature type="domain" description="eRF1" evidence="2">
    <location>
        <begin position="148"/>
        <end position="277"/>
    </location>
</feature>
<dbReference type="Proteomes" id="UP000663845">
    <property type="component" value="Unassembled WGS sequence"/>
</dbReference>
<proteinExistence type="predicted"/>
<dbReference type="Gene3D" id="3.30.420.60">
    <property type="entry name" value="eRF1 domain 2"/>
    <property type="match status" value="1"/>
</dbReference>
<dbReference type="SUPFAM" id="SSF55315">
    <property type="entry name" value="L30e-like"/>
    <property type="match status" value="1"/>
</dbReference>
<accession>A0A814K9K7</accession>
<dbReference type="InterPro" id="IPR005141">
    <property type="entry name" value="eRF1_2"/>
</dbReference>
<evidence type="ECO:0000259" key="1">
    <source>
        <dbReference type="Pfam" id="PF03464"/>
    </source>
</evidence>
<dbReference type="InterPro" id="IPR005142">
    <property type="entry name" value="eRF1_3"/>
</dbReference>
<dbReference type="InterPro" id="IPR004403">
    <property type="entry name" value="Peptide_chain-rel_eRF1/aRF1"/>
</dbReference>
<dbReference type="PANTHER" id="PTHR10113">
    <property type="entry name" value="PEPTIDE CHAIN RELEASE FACTOR SUBUNIT 1"/>
    <property type="match status" value="1"/>
</dbReference>
<reference evidence="3" key="1">
    <citation type="submission" date="2021-02" db="EMBL/GenBank/DDBJ databases">
        <authorList>
            <person name="Nowell W R."/>
        </authorList>
    </citation>
    <scope>NUCLEOTIDE SEQUENCE</scope>
</reference>
<evidence type="ECO:0000313" key="4">
    <source>
        <dbReference type="EMBL" id="CAF3708970.1"/>
    </source>
</evidence>
<feature type="domain" description="eRF1" evidence="1">
    <location>
        <begin position="14"/>
        <end position="143"/>
    </location>
</feature>
<dbReference type="Gene3D" id="3.30.1330.30">
    <property type="match status" value="1"/>
</dbReference>
<gene>
    <name evidence="3" type="ORF">JYZ213_LOCUS18521</name>
    <name evidence="4" type="ORF">OXD698_LOCUS12821</name>
</gene>
<dbReference type="EMBL" id="CAJNOG010000181">
    <property type="protein sequence ID" value="CAF1048072.1"/>
    <property type="molecule type" value="Genomic_DNA"/>
</dbReference>
<dbReference type="EMBL" id="CAJOAZ010000758">
    <property type="protein sequence ID" value="CAF3708970.1"/>
    <property type="molecule type" value="Genomic_DNA"/>
</dbReference>
<organism evidence="3 5">
    <name type="scientific">Adineta steineri</name>
    <dbReference type="NCBI Taxonomy" id="433720"/>
    <lineage>
        <taxon>Eukaryota</taxon>
        <taxon>Metazoa</taxon>
        <taxon>Spiralia</taxon>
        <taxon>Gnathifera</taxon>
        <taxon>Rotifera</taxon>
        <taxon>Eurotatoria</taxon>
        <taxon>Bdelloidea</taxon>
        <taxon>Adinetida</taxon>
        <taxon>Adinetidae</taxon>
        <taxon>Adineta</taxon>
    </lineage>
</organism>
<dbReference type="SUPFAM" id="SSF53137">
    <property type="entry name" value="Translational machinery components"/>
    <property type="match status" value="1"/>
</dbReference>
<dbReference type="AlphaFoldDB" id="A0A814K9K7"/>